<dbReference type="InterPro" id="IPR024344">
    <property type="entry name" value="MDMPI_metal-binding"/>
</dbReference>
<accession>A0A3G9ICN3</accession>
<dbReference type="Pfam" id="PF11716">
    <property type="entry name" value="MDMPI_N"/>
    <property type="match status" value="1"/>
</dbReference>
<organism evidence="2 3">
    <name type="scientific">Nocardioides baekrokdamisoli</name>
    <dbReference type="NCBI Taxonomy" id="1804624"/>
    <lineage>
        <taxon>Bacteria</taxon>
        <taxon>Bacillati</taxon>
        <taxon>Actinomycetota</taxon>
        <taxon>Actinomycetes</taxon>
        <taxon>Propionibacteriales</taxon>
        <taxon>Nocardioidaceae</taxon>
        <taxon>Nocardioides</taxon>
    </lineage>
</organism>
<dbReference type="GO" id="GO:0046872">
    <property type="term" value="F:metal ion binding"/>
    <property type="evidence" value="ECO:0007669"/>
    <property type="project" value="InterPro"/>
</dbReference>
<evidence type="ECO:0000313" key="3">
    <source>
        <dbReference type="Proteomes" id="UP000271573"/>
    </source>
</evidence>
<dbReference type="InterPro" id="IPR034660">
    <property type="entry name" value="DinB/YfiT-like"/>
</dbReference>
<dbReference type="EMBL" id="AP019307">
    <property type="protein sequence ID" value="BBH16697.1"/>
    <property type="molecule type" value="Genomic_DNA"/>
</dbReference>
<gene>
    <name evidence="2" type="ORF">Back2_09840</name>
</gene>
<dbReference type="NCBIfam" id="TIGR03083">
    <property type="entry name" value="maleylpyruvate isomerase family mycothiol-dependent enzyme"/>
    <property type="match status" value="1"/>
</dbReference>
<sequence length="266" mass="28379">MTDPSLDDLIVLWHTAVSDFRAFAADITDDQWHHATDLAGWDVAAVVAHIAHLEHVVAGGGHEPVDIGAPEHVKNVLGEYTEQGVVARRGRTRDELVTEIDEARVTRAASLAAAPPDPDATAPDVFGLLGWTNDTLLRNRIGDIWMHEQDLRRTLQRPGNLDGAVGTFVIKHYLRALGYALGKGAKAAIGQSARVDVGDITATAVIGEDGRGRAAEVPGPTTTISLSREAYIVLAGGRVPLDRVEVSFEGDGDLATRLLNALTVTP</sequence>
<reference evidence="2 3" key="1">
    <citation type="submission" date="2018-11" db="EMBL/GenBank/DDBJ databases">
        <title>Complete genome sequence of Nocardioides baekrokdamisoli strain KCTC 39748.</title>
        <authorList>
            <person name="Kang S.W."/>
            <person name="Lee K.C."/>
            <person name="Kim K.K."/>
            <person name="Kim J.S."/>
            <person name="Kim D.S."/>
            <person name="Ko S.H."/>
            <person name="Yang S.H."/>
            <person name="Shin Y.K."/>
            <person name="Lee J.S."/>
        </authorList>
    </citation>
    <scope>NUCLEOTIDE SEQUENCE [LARGE SCALE GENOMIC DNA]</scope>
    <source>
        <strain evidence="2 3">KCTC 39748</strain>
    </source>
</reference>
<name>A0A3G9ICN3_9ACTN</name>
<keyword evidence="3" id="KW-1185">Reference proteome</keyword>
<dbReference type="OrthoDB" id="154293at2"/>
<dbReference type="SUPFAM" id="SSF109854">
    <property type="entry name" value="DinB/YfiT-like putative metalloenzymes"/>
    <property type="match status" value="1"/>
</dbReference>
<evidence type="ECO:0000259" key="1">
    <source>
        <dbReference type="Pfam" id="PF11716"/>
    </source>
</evidence>
<feature type="domain" description="Mycothiol-dependent maleylpyruvate isomerase metal-binding" evidence="1">
    <location>
        <begin position="14"/>
        <end position="152"/>
    </location>
</feature>
<dbReference type="RefSeq" id="WP_125567291.1">
    <property type="nucleotide sequence ID" value="NZ_AP019307.1"/>
</dbReference>
<evidence type="ECO:0000313" key="2">
    <source>
        <dbReference type="EMBL" id="BBH16697.1"/>
    </source>
</evidence>
<dbReference type="KEGG" id="nbe:Back2_09840"/>
<dbReference type="InterPro" id="IPR017517">
    <property type="entry name" value="Maleyloyr_isom"/>
</dbReference>
<dbReference type="Proteomes" id="UP000271573">
    <property type="component" value="Chromosome"/>
</dbReference>
<protein>
    <recommendedName>
        <fullName evidence="1">Mycothiol-dependent maleylpyruvate isomerase metal-binding domain-containing protein</fullName>
    </recommendedName>
</protein>
<proteinExistence type="predicted"/>
<dbReference type="Gene3D" id="1.20.120.450">
    <property type="entry name" value="dinb family like domain"/>
    <property type="match status" value="1"/>
</dbReference>
<dbReference type="AlphaFoldDB" id="A0A3G9ICN3"/>